<proteinExistence type="predicted"/>
<dbReference type="Proteomes" id="UP000253490">
    <property type="component" value="Unassembled WGS sequence"/>
</dbReference>
<evidence type="ECO:0000313" key="3">
    <source>
        <dbReference type="Proteomes" id="UP000253490"/>
    </source>
</evidence>
<accession>A0A366IDI6</accession>
<keyword evidence="1" id="KW-0812">Transmembrane</keyword>
<evidence type="ECO:0000256" key="1">
    <source>
        <dbReference type="SAM" id="Phobius"/>
    </source>
</evidence>
<keyword evidence="3" id="KW-1185">Reference proteome</keyword>
<sequence length="64" mass="7168">MGFLEGIFDDDNTLLIIVILLVVFLLLKDDGCGDNIFDKFNLGDNWLLILIVILCLCGDGFDIF</sequence>
<keyword evidence="1" id="KW-1133">Transmembrane helix</keyword>
<name>A0A366IDI6_9FIRM</name>
<dbReference type="AlphaFoldDB" id="A0A366IDI6"/>
<gene>
    <name evidence="2" type="ORF">DES36_102197</name>
</gene>
<evidence type="ECO:0000313" key="2">
    <source>
        <dbReference type="EMBL" id="RBP69053.1"/>
    </source>
</evidence>
<reference evidence="2 3" key="1">
    <citation type="submission" date="2018-06" db="EMBL/GenBank/DDBJ databases">
        <title>Genomic Encyclopedia of Type Strains, Phase IV (KMG-IV): sequencing the most valuable type-strain genomes for metagenomic binning, comparative biology and taxonomic classification.</title>
        <authorList>
            <person name="Goeker M."/>
        </authorList>
    </citation>
    <scope>NUCLEOTIDE SEQUENCE [LARGE SCALE GENOMIC DNA]</scope>
    <source>
        <strain evidence="2 3">DSM 22112</strain>
    </source>
</reference>
<keyword evidence="1" id="KW-0472">Membrane</keyword>
<feature type="transmembrane region" description="Helical" evidence="1">
    <location>
        <begin position="12"/>
        <end position="28"/>
    </location>
</feature>
<organism evidence="2 3">
    <name type="scientific">Alkalibaculum bacchi</name>
    <dbReference type="NCBI Taxonomy" id="645887"/>
    <lineage>
        <taxon>Bacteria</taxon>
        <taxon>Bacillati</taxon>
        <taxon>Bacillota</taxon>
        <taxon>Clostridia</taxon>
        <taxon>Eubacteriales</taxon>
        <taxon>Eubacteriaceae</taxon>
        <taxon>Alkalibaculum</taxon>
    </lineage>
</organism>
<protein>
    <submittedName>
        <fullName evidence="2">Uncharacterized protein</fullName>
    </submittedName>
</protein>
<comment type="caution">
    <text evidence="2">The sequence shown here is derived from an EMBL/GenBank/DDBJ whole genome shotgun (WGS) entry which is preliminary data.</text>
</comment>
<feature type="transmembrane region" description="Helical" evidence="1">
    <location>
        <begin position="40"/>
        <end position="61"/>
    </location>
</feature>
<dbReference type="EMBL" id="QNRX01000002">
    <property type="protein sequence ID" value="RBP69053.1"/>
    <property type="molecule type" value="Genomic_DNA"/>
</dbReference>